<dbReference type="SUPFAM" id="SSF109755">
    <property type="entry name" value="PhoU-like"/>
    <property type="match status" value="1"/>
</dbReference>
<comment type="subunit">
    <text evidence="3 8">Homodimer.</text>
</comment>
<accession>A0A7W7Y2W5</accession>
<dbReference type="PANTHER" id="PTHR42930">
    <property type="entry name" value="PHOSPHATE-SPECIFIC TRANSPORT SYSTEM ACCESSORY PROTEIN PHOU"/>
    <property type="match status" value="1"/>
</dbReference>
<dbReference type="PIRSF" id="PIRSF003107">
    <property type="entry name" value="PhoU"/>
    <property type="match status" value="1"/>
</dbReference>
<dbReference type="GO" id="GO:0006817">
    <property type="term" value="P:phosphate ion transport"/>
    <property type="evidence" value="ECO:0007669"/>
    <property type="project" value="UniProtKB-KW"/>
</dbReference>
<dbReference type="GO" id="GO:0005737">
    <property type="term" value="C:cytoplasm"/>
    <property type="evidence" value="ECO:0007669"/>
    <property type="project" value="UniProtKB-SubCell"/>
</dbReference>
<feature type="domain" description="PhoU" evidence="9">
    <location>
        <begin position="132"/>
        <end position="216"/>
    </location>
</feature>
<dbReference type="Pfam" id="PF01895">
    <property type="entry name" value="PhoU"/>
    <property type="match status" value="2"/>
</dbReference>
<evidence type="ECO:0000256" key="4">
    <source>
        <dbReference type="ARBA" id="ARBA00022448"/>
    </source>
</evidence>
<keyword evidence="4 8" id="KW-0813">Transport</keyword>
<dbReference type="EMBL" id="JACHID010000002">
    <property type="protein sequence ID" value="MBB5021066.1"/>
    <property type="molecule type" value="Genomic_DNA"/>
</dbReference>
<evidence type="ECO:0000256" key="3">
    <source>
        <dbReference type="ARBA" id="ARBA00011738"/>
    </source>
</evidence>
<dbReference type="Gene3D" id="1.20.58.220">
    <property type="entry name" value="Phosphate transport system protein phou homolog 2, domain 2"/>
    <property type="match status" value="2"/>
</dbReference>
<feature type="domain" description="PhoU" evidence="9">
    <location>
        <begin position="27"/>
        <end position="114"/>
    </location>
</feature>
<keyword evidence="6 8" id="KW-0592">Phosphate transport</keyword>
<comment type="similarity">
    <text evidence="2 8">Belongs to the PhoU family.</text>
</comment>
<dbReference type="NCBIfam" id="TIGR02135">
    <property type="entry name" value="phoU_full"/>
    <property type="match status" value="1"/>
</dbReference>
<dbReference type="InterPro" id="IPR026022">
    <property type="entry name" value="PhoU_dom"/>
</dbReference>
<dbReference type="InterPro" id="IPR038078">
    <property type="entry name" value="PhoU-like_sf"/>
</dbReference>
<evidence type="ECO:0000313" key="10">
    <source>
        <dbReference type="EMBL" id="MBB5021066.1"/>
    </source>
</evidence>
<protein>
    <recommendedName>
        <fullName evidence="8">Phosphate-specific transport system accessory protein PhoU</fullName>
    </recommendedName>
</protein>
<dbReference type="GO" id="GO:0045936">
    <property type="term" value="P:negative regulation of phosphate metabolic process"/>
    <property type="evidence" value="ECO:0007669"/>
    <property type="project" value="InterPro"/>
</dbReference>
<sequence>MSIDKDIHKSHISQQFNESLDSIIGKLLEMGELTQEQLQHAISALLDDDSELAEFVNKRDREVDSMELDIDSECTEILVRRQPAASDLRLVLAVSRSCRDLERVGDEAAKIARRSLSLSEEGHLPNGYLEVKHVSELVGDMLEGSMASFRDFDAERALQVMHQDKQVDAEYKRAMRSLVLHMMEDPRYITPALNVIWILRALERIGDHAENIAEYVIYLAKGVDVRHKSLKKVEKQVRQ</sequence>
<dbReference type="InterPro" id="IPR028366">
    <property type="entry name" value="PhoU"/>
</dbReference>
<evidence type="ECO:0000256" key="8">
    <source>
        <dbReference type="PIRNR" id="PIRNR003107"/>
    </source>
</evidence>
<evidence type="ECO:0000259" key="9">
    <source>
        <dbReference type="Pfam" id="PF01895"/>
    </source>
</evidence>
<comment type="function">
    <text evidence="7 8">Plays a role in the regulation of phosphate uptake.</text>
</comment>
<evidence type="ECO:0000256" key="7">
    <source>
        <dbReference type="ARBA" id="ARBA00056181"/>
    </source>
</evidence>
<keyword evidence="5 8" id="KW-0963">Cytoplasm</keyword>
<comment type="caution">
    <text evidence="10">The sequence shown here is derived from an EMBL/GenBank/DDBJ whole genome shotgun (WGS) entry which is preliminary data.</text>
</comment>
<dbReference type="FunFam" id="1.20.58.220:FF:000004">
    <property type="entry name" value="Phosphate-specific transport system accessory protein PhoU"/>
    <property type="match status" value="1"/>
</dbReference>
<evidence type="ECO:0000256" key="5">
    <source>
        <dbReference type="ARBA" id="ARBA00022490"/>
    </source>
</evidence>
<proteinExistence type="inferred from homology"/>
<keyword evidence="11" id="KW-1185">Reference proteome</keyword>
<comment type="subcellular location">
    <subcellularLocation>
        <location evidence="1 8">Cytoplasm</location>
    </subcellularLocation>
</comment>
<dbReference type="PANTHER" id="PTHR42930:SF3">
    <property type="entry name" value="PHOSPHATE-SPECIFIC TRANSPORT SYSTEM ACCESSORY PROTEIN PHOU"/>
    <property type="match status" value="1"/>
</dbReference>
<dbReference type="Proteomes" id="UP000528322">
    <property type="component" value="Unassembled WGS sequence"/>
</dbReference>
<evidence type="ECO:0000256" key="6">
    <source>
        <dbReference type="ARBA" id="ARBA00022592"/>
    </source>
</evidence>
<dbReference type="GO" id="GO:0030643">
    <property type="term" value="P:intracellular phosphate ion homeostasis"/>
    <property type="evidence" value="ECO:0007669"/>
    <property type="project" value="InterPro"/>
</dbReference>
<evidence type="ECO:0000256" key="1">
    <source>
        <dbReference type="ARBA" id="ARBA00004496"/>
    </source>
</evidence>
<evidence type="ECO:0000313" key="11">
    <source>
        <dbReference type="Proteomes" id="UP000528322"/>
    </source>
</evidence>
<dbReference type="AlphaFoldDB" id="A0A7W7Y2W5"/>
<organism evidence="10 11">
    <name type="scientific">Desulfurispira natronophila</name>
    <dbReference type="NCBI Taxonomy" id="682562"/>
    <lineage>
        <taxon>Bacteria</taxon>
        <taxon>Pseudomonadati</taxon>
        <taxon>Chrysiogenota</taxon>
        <taxon>Chrysiogenia</taxon>
        <taxon>Chrysiogenales</taxon>
        <taxon>Chrysiogenaceae</taxon>
        <taxon>Desulfurispira</taxon>
    </lineage>
</organism>
<name>A0A7W7Y2W5_9BACT</name>
<dbReference type="RefSeq" id="WP_183729060.1">
    <property type="nucleotide sequence ID" value="NZ_JACHID010000002.1"/>
</dbReference>
<gene>
    <name evidence="10" type="ORF">HNR37_000372</name>
</gene>
<evidence type="ECO:0000256" key="2">
    <source>
        <dbReference type="ARBA" id="ARBA00008107"/>
    </source>
</evidence>
<reference evidence="10 11" key="1">
    <citation type="submission" date="2020-08" db="EMBL/GenBank/DDBJ databases">
        <title>Genomic Encyclopedia of Type Strains, Phase IV (KMG-IV): sequencing the most valuable type-strain genomes for metagenomic binning, comparative biology and taxonomic classification.</title>
        <authorList>
            <person name="Goeker M."/>
        </authorList>
    </citation>
    <scope>NUCLEOTIDE SEQUENCE [LARGE SCALE GENOMIC DNA]</scope>
    <source>
        <strain evidence="10 11">DSM 22071</strain>
    </source>
</reference>